<evidence type="ECO:0000256" key="1">
    <source>
        <dbReference type="SAM" id="Phobius"/>
    </source>
</evidence>
<organism evidence="2 3">
    <name type="scientific">Parabacteroides goldsteinii</name>
    <dbReference type="NCBI Taxonomy" id="328812"/>
    <lineage>
        <taxon>Bacteria</taxon>
        <taxon>Pseudomonadati</taxon>
        <taxon>Bacteroidota</taxon>
        <taxon>Bacteroidia</taxon>
        <taxon>Bacteroidales</taxon>
        <taxon>Tannerellaceae</taxon>
        <taxon>Parabacteroides</taxon>
    </lineage>
</organism>
<dbReference type="RefSeq" id="WP_004319143.1">
    <property type="nucleotide sequence ID" value="NZ_JANUJB010000002.1"/>
</dbReference>
<keyword evidence="1" id="KW-0812">Transmembrane</keyword>
<protein>
    <recommendedName>
        <fullName evidence="4">DUF3989 domain-containing protein</fullName>
    </recommendedName>
</protein>
<keyword evidence="1" id="KW-1133">Transmembrane helix</keyword>
<gene>
    <name evidence="2" type="ORF">ACM15_25105</name>
</gene>
<reference evidence="2 3" key="1">
    <citation type="submission" date="2015-06" db="EMBL/GenBank/DDBJ databases">
        <title>Draft Genome Sequence of Parabacteroides goldsteinii with Putative Novel Metallo-Beta-Lactamases Isolated from a Blood Culture from a Human Patient.</title>
        <authorList>
            <person name="Krogh T.J."/>
            <person name="Agergaard C.N."/>
            <person name="Moller-Jensen J."/>
            <person name="Justesen U.S."/>
        </authorList>
    </citation>
    <scope>NUCLEOTIDE SEQUENCE [LARGE SCALE GENOMIC DNA]</scope>
    <source>
        <strain evidence="2 3">910340</strain>
    </source>
</reference>
<dbReference type="EMBL" id="LFJV01000130">
    <property type="protein sequence ID" value="KMM30974.1"/>
    <property type="molecule type" value="Genomic_DNA"/>
</dbReference>
<keyword evidence="1" id="KW-0472">Membrane</keyword>
<dbReference type="PATRIC" id="fig|328812.4.peg.942"/>
<evidence type="ECO:0000313" key="3">
    <source>
        <dbReference type="Proteomes" id="UP000036166"/>
    </source>
</evidence>
<dbReference type="InterPro" id="IPR025050">
    <property type="entry name" value="TraL_transposon"/>
</dbReference>
<proteinExistence type="predicted"/>
<feature type="transmembrane region" description="Helical" evidence="1">
    <location>
        <begin position="30"/>
        <end position="53"/>
    </location>
</feature>
<dbReference type="AlphaFoldDB" id="A0A0J6CFU6"/>
<dbReference type="Pfam" id="PF13150">
    <property type="entry name" value="TraL_transposon"/>
    <property type="match status" value="1"/>
</dbReference>
<dbReference type="Proteomes" id="UP000036166">
    <property type="component" value="Unassembled WGS sequence"/>
</dbReference>
<evidence type="ECO:0008006" key="4">
    <source>
        <dbReference type="Google" id="ProtNLM"/>
    </source>
</evidence>
<accession>A0A0J6CFU6</accession>
<name>A0A0J6CFU6_9BACT</name>
<sequence length="99" mass="11705">MAKKRIKAFGEWVEDLLRRACGALSPDKRIIVILTLLLFFSVLSLYFTVSSIYRFGKGAGERMQIRHIERLELELRQRQEADSVKHLKDFNYDDERKTE</sequence>
<dbReference type="GeneID" id="86048114"/>
<evidence type="ECO:0000313" key="2">
    <source>
        <dbReference type="EMBL" id="KMM30974.1"/>
    </source>
</evidence>
<comment type="caution">
    <text evidence="2">The sequence shown here is derived from an EMBL/GenBank/DDBJ whole genome shotgun (WGS) entry which is preliminary data.</text>
</comment>